<proteinExistence type="predicted"/>
<sequence>MNLVERRTRPDRAKETIVNAGIIMASVDGRTAAALFLESGGVKFSTIVRVLDENGRRRRPTSAPGTPP</sequence>
<organism evidence="1 2">
    <name type="scientific">Duganella margarita</name>
    <dbReference type="NCBI Taxonomy" id="2692170"/>
    <lineage>
        <taxon>Bacteria</taxon>
        <taxon>Pseudomonadati</taxon>
        <taxon>Pseudomonadota</taxon>
        <taxon>Betaproteobacteria</taxon>
        <taxon>Burkholderiales</taxon>
        <taxon>Oxalobacteraceae</taxon>
        <taxon>Telluria group</taxon>
        <taxon>Duganella</taxon>
    </lineage>
</organism>
<protein>
    <submittedName>
        <fullName evidence="1">Uncharacterized protein</fullName>
    </submittedName>
</protein>
<accession>A0ABW9WR74</accession>
<evidence type="ECO:0000313" key="1">
    <source>
        <dbReference type="EMBL" id="MYN42754.1"/>
    </source>
</evidence>
<dbReference type="Proteomes" id="UP000466332">
    <property type="component" value="Unassembled WGS sequence"/>
</dbReference>
<comment type="caution">
    <text evidence="1">The sequence shown here is derived from an EMBL/GenBank/DDBJ whole genome shotgun (WGS) entry which is preliminary data.</text>
</comment>
<keyword evidence="2" id="KW-1185">Reference proteome</keyword>
<evidence type="ECO:0000313" key="2">
    <source>
        <dbReference type="Proteomes" id="UP000466332"/>
    </source>
</evidence>
<gene>
    <name evidence="1" type="ORF">GTP55_25755</name>
</gene>
<dbReference type="RefSeq" id="WP_161047638.1">
    <property type="nucleotide sequence ID" value="NZ_WWCS01000024.1"/>
</dbReference>
<reference evidence="1 2" key="1">
    <citation type="submission" date="2019-12" db="EMBL/GenBank/DDBJ databases">
        <title>Novel species isolated from a subtropical stream in China.</title>
        <authorList>
            <person name="Lu H."/>
        </authorList>
    </citation>
    <scope>NUCLEOTIDE SEQUENCE [LARGE SCALE GENOMIC DNA]</scope>
    <source>
        <strain evidence="1 2">FT109W</strain>
    </source>
</reference>
<dbReference type="EMBL" id="WWCS01000024">
    <property type="protein sequence ID" value="MYN42754.1"/>
    <property type="molecule type" value="Genomic_DNA"/>
</dbReference>
<name>A0ABW9WR74_9BURK</name>